<name>A0ABW3TU91_9BACL</name>
<reference evidence="3" key="1">
    <citation type="journal article" date="2019" name="Int. J. Syst. Evol. Microbiol.">
        <title>The Global Catalogue of Microorganisms (GCM) 10K type strain sequencing project: providing services to taxonomists for standard genome sequencing and annotation.</title>
        <authorList>
            <consortium name="The Broad Institute Genomics Platform"/>
            <consortium name="The Broad Institute Genome Sequencing Center for Infectious Disease"/>
            <person name="Wu L."/>
            <person name="Ma J."/>
        </authorList>
    </citation>
    <scope>NUCLEOTIDE SEQUENCE [LARGE SCALE GENOMIC DNA]</scope>
    <source>
        <strain evidence="3">CCUG 53915</strain>
    </source>
</reference>
<keyword evidence="1" id="KW-0472">Membrane</keyword>
<dbReference type="EMBL" id="JBHTLT010000020">
    <property type="protein sequence ID" value="MFD1204336.1"/>
    <property type="molecule type" value="Genomic_DNA"/>
</dbReference>
<keyword evidence="3" id="KW-1185">Reference proteome</keyword>
<evidence type="ECO:0000313" key="3">
    <source>
        <dbReference type="Proteomes" id="UP001597231"/>
    </source>
</evidence>
<gene>
    <name evidence="2" type="ORF">ACFQ38_04230</name>
</gene>
<keyword evidence="1" id="KW-0812">Transmembrane</keyword>
<organism evidence="2 3">
    <name type="scientific">Sporosarcina contaminans</name>
    <dbReference type="NCBI Taxonomy" id="633403"/>
    <lineage>
        <taxon>Bacteria</taxon>
        <taxon>Bacillati</taxon>
        <taxon>Bacillota</taxon>
        <taxon>Bacilli</taxon>
        <taxon>Bacillales</taxon>
        <taxon>Caryophanaceae</taxon>
        <taxon>Sporosarcina</taxon>
    </lineage>
</organism>
<protein>
    <recommendedName>
        <fullName evidence="4">DUF4083 domain-containing protein</fullName>
    </recommendedName>
</protein>
<evidence type="ECO:0000313" key="2">
    <source>
        <dbReference type="EMBL" id="MFD1204336.1"/>
    </source>
</evidence>
<sequence length="58" mass="6617">MPIDTTVFILTILFALIIGAFILRFIVRSTIDSSMLMKKVEEVEAEIAELKSELCERK</sequence>
<proteinExistence type="predicted"/>
<evidence type="ECO:0008006" key="4">
    <source>
        <dbReference type="Google" id="ProtNLM"/>
    </source>
</evidence>
<keyword evidence="1" id="KW-1133">Transmembrane helix</keyword>
<comment type="caution">
    <text evidence="2">The sequence shown here is derived from an EMBL/GenBank/DDBJ whole genome shotgun (WGS) entry which is preliminary data.</text>
</comment>
<dbReference type="RefSeq" id="WP_381479857.1">
    <property type="nucleotide sequence ID" value="NZ_JBHTLT010000020.1"/>
</dbReference>
<dbReference type="Proteomes" id="UP001597231">
    <property type="component" value="Unassembled WGS sequence"/>
</dbReference>
<accession>A0ABW3TU91</accession>
<feature type="transmembrane region" description="Helical" evidence="1">
    <location>
        <begin position="6"/>
        <end position="27"/>
    </location>
</feature>
<evidence type="ECO:0000256" key="1">
    <source>
        <dbReference type="SAM" id="Phobius"/>
    </source>
</evidence>